<keyword evidence="1" id="KW-1133">Transmembrane helix</keyword>
<gene>
    <name evidence="2" type="ORF">A2814_02030</name>
</gene>
<evidence type="ECO:0000313" key="3">
    <source>
        <dbReference type="Proteomes" id="UP000177869"/>
    </source>
</evidence>
<sequence length="86" mass="10206">MDQLQRDLTYRLDAVKQICNQYGQESDMCQQSMQLWESQHSMNTFNTQVLFYLKLTGSILIIFIVGFFIYSSILKSRTQKDQKQLK</sequence>
<keyword evidence="1" id="KW-0472">Membrane</keyword>
<name>A0A1F6UUP7_9BACT</name>
<comment type="caution">
    <text evidence="2">The sequence shown here is derived from an EMBL/GenBank/DDBJ whole genome shotgun (WGS) entry which is preliminary data.</text>
</comment>
<dbReference type="EMBL" id="MFTI01000006">
    <property type="protein sequence ID" value="OGI61093.1"/>
    <property type="molecule type" value="Genomic_DNA"/>
</dbReference>
<accession>A0A1F6UUP7</accession>
<reference evidence="2 3" key="1">
    <citation type="journal article" date="2016" name="Nat. Commun.">
        <title>Thousands of microbial genomes shed light on interconnected biogeochemical processes in an aquifer system.</title>
        <authorList>
            <person name="Anantharaman K."/>
            <person name="Brown C.T."/>
            <person name="Hug L.A."/>
            <person name="Sharon I."/>
            <person name="Castelle C.J."/>
            <person name="Probst A.J."/>
            <person name="Thomas B.C."/>
            <person name="Singh A."/>
            <person name="Wilkins M.J."/>
            <person name="Karaoz U."/>
            <person name="Brodie E.L."/>
            <person name="Williams K.H."/>
            <person name="Hubbard S.S."/>
            <person name="Banfield J.F."/>
        </authorList>
    </citation>
    <scope>NUCLEOTIDE SEQUENCE [LARGE SCALE GENOMIC DNA]</scope>
</reference>
<proteinExistence type="predicted"/>
<feature type="transmembrane region" description="Helical" evidence="1">
    <location>
        <begin position="49"/>
        <end position="70"/>
    </location>
</feature>
<evidence type="ECO:0000313" key="2">
    <source>
        <dbReference type="EMBL" id="OGI61093.1"/>
    </source>
</evidence>
<evidence type="ECO:0000256" key="1">
    <source>
        <dbReference type="SAM" id="Phobius"/>
    </source>
</evidence>
<dbReference type="Proteomes" id="UP000177869">
    <property type="component" value="Unassembled WGS sequence"/>
</dbReference>
<keyword evidence="1" id="KW-0812">Transmembrane</keyword>
<protein>
    <submittedName>
        <fullName evidence="2">Uncharacterized protein</fullName>
    </submittedName>
</protein>
<dbReference type="AlphaFoldDB" id="A0A1F6UUP7"/>
<organism evidence="2 3">
    <name type="scientific">Candidatus Nomurabacteria bacterium RIFCSPHIGHO2_01_FULL_38_19</name>
    <dbReference type="NCBI Taxonomy" id="1801732"/>
    <lineage>
        <taxon>Bacteria</taxon>
        <taxon>Candidatus Nomuraibacteriota</taxon>
    </lineage>
</organism>